<evidence type="ECO:0000313" key="5">
    <source>
        <dbReference type="Proteomes" id="UP001295740"/>
    </source>
</evidence>
<evidence type="ECO:0000259" key="3">
    <source>
        <dbReference type="Pfam" id="PF20994"/>
    </source>
</evidence>
<feature type="compositionally biased region" description="Low complexity" evidence="2">
    <location>
        <begin position="212"/>
        <end position="223"/>
    </location>
</feature>
<proteinExistence type="predicted"/>
<dbReference type="InterPro" id="IPR048743">
    <property type="entry name" value="AME1"/>
</dbReference>
<dbReference type="EMBL" id="CAUWAG010000003">
    <property type="protein sequence ID" value="CAJ2500278.1"/>
    <property type="molecule type" value="Genomic_DNA"/>
</dbReference>
<evidence type="ECO:0000256" key="1">
    <source>
        <dbReference type="SAM" id="Coils"/>
    </source>
</evidence>
<keyword evidence="5" id="KW-1185">Reference proteome</keyword>
<keyword evidence="1" id="KW-0175">Coiled coil</keyword>
<feature type="coiled-coil region" evidence="1">
    <location>
        <begin position="519"/>
        <end position="546"/>
    </location>
</feature>
<feature type="region of interest" description="Disordered" evidence="2">
    <location>
        <begin position="1"/>
        <end position="420"/>
    </location>
</feature>
<feature type="compositionally biased region" description="Low complexity" evidence="2">
    <location>
        <begin position="65"/>
        <end position="84"/>
    </location>
</feature>
<name>A0AAI8V8I2_9PEZI</name>
<accession>A0AAI8V8I2</accession>
<dbReference type="AlphaFoldDB" id="A0AAI8V8I2"/>
<feature type="coiled-coil region" evidence="1">
    <location>
        <begin position="465"/>
        <end position="492"/>
    </location>
</feature>
<feature type="compositionally biased region" description="Polar residues" evidence="2">
    <location>
        <begin position="42"/>
        <end position="53"/>
    </location>
</feature>
<gene>
    <name evidence="4" type="ORF">KHLLAP_LOCUS746</name>
</gene>
<feature type="compositionally biased region" description="Acidic residues" evidence="2">
    <location>
        <begin position="318"/>
        <end position="343"/>
    </location>
</feature>
<protein>
    <submittedName>
        <fullName evidence="4">Uu.00g031310.m01.CDS01</fullName>
    </submittedName>
</protein>
<feature type="compositionally biased region" description="Low complexity" evidence="2">
    <location>
        <begin position="245"/>
        <end position="260"/>
    </location>
</feature>
<dbReference type="Pfam" id="PF20994">
    <property type="entry name" value="CENPU"/>
    <property type="match status" value="1"/>
</dbReference>
<feature type="compositionally biased region" description="Basic residues" evidence="2">
    <location>
        <begin position="374"/>
        <end position="383"/>
    </location>
</feature>
<sequence>MATSREERMQQRMRGAGLHEAADDSFGLFSPAAEPSSDVPILSSQVRSEPNTSAKRRRLSRQSDSRSSQPTSSASRASARLSAQKPDPYNILEEESTGNALRPPSPSPLDAEMQDADSTLESVQAVVERPVSRSSIASRMSGGGMAEEVTESPAAAPGSGHRRRIRVSSAATQSAKLQRAVMEQDAGATGEFTTSSPLARKIRLSGTTTPGAVSVPSAEPSAAQTMVSPSEALEGSSPLARRSRQSGSTATTGSARSTRSQNRRSNLSTVVDPTPELSSPPDAAGTVSTRRPQPKLKDMISQPKVKKFVPTPEPQQALEEEQEEEGEGDGEEQALADDKEAEEIDVHEAARRIGRKRPRVSPVREESPELHSQQVKKIRPVKKARAERAQDSPAKQSQPKAPKGKKRASSRRQSDREGIPITVYRYTKLPRLNEEDTDEDILNADIPYSNSRGVSVVNVLHDICDETLEKGIDELNAALASAEDAATRTEFRTKLRALEAFRGEMGLRLEEHGAQLDNMHALQKRVRAAQREKVALRTEILRIRTEREQVALKMDAVRVRHETANKEMLHQLGLSSTMDDIELAIETGKVAPDPSPSEQKAAELANLELLICRVAGQASAAGDGGGNLKQIKDFNAFLERAAVALEGR</sequence>
<feature type="domain" description="Inner kinetochore subunit AME1" evidence="3">
    <location>
        <begin position="449"/>
        <end position="640"/>
    </location>
</feature>
<comment type="caution">
    <text evidence="4">The sequence shown here is derived from an EMBL/GenBank/DDBJ whole genome shotgun (WGS) entry which is preliminary data.</text>
</comment>
<organism evidence="4 5">
    <name type="scientific">Anthostomella pinea</name>
    <dbReference type="NCBI Taxonomy" id="933095"/>
    <lineage>
        <taxon>Eukaryota</taxon>
        <taxon>Fungi</taxon>
        <taxon>Dikarya</taxon>
        <taxon>Ascomycota</taxon>
        <taxon>Pezizomycotina</taxon>
        <taxon>Sordariomycetes</taxon>
        <taxon>Xylariomycetidae</taxon>
        <taxon>Xylariales</taxon>
        <taxon>Xylariaceae</taxon>
        <taxon>Anthostomella</taxon>
    </lineage>
</organism>
<reference evidence="4" key="1">
    <citation type="submission" date="2023-10" db="EMBL/GenBank/DDBJ databases">
        <authorList>
            <person name="Hackl T."/>
        </authorList>
    </citation>
    <scope>NUCLEOTIDE SEQUENCE</scope>
</reference>
<evidence type="ECO:0000256" key="2">
    <source>
        <dbReference type="SAM" id="MobiDB-lite"/>
    </source>
</evidence>
<dbReference type="Proteomes" id="UP001295740">
    <property type="component" value="Unassembled WGS sequence"/>
</dbReference>
<evidence type="ECO:0000313" key="4">
    <source>
        <dbReference type="EMBL" id="CAJ2500278.1"/>
    </source>
</evidence>
<feature type="compositionally biased region" description="Basic and acidic residues" evidence="2">
    <location>
        <begin position="1"/>
        <end position="10"/>
    </location>
</feature>